<evidence type="ECO:0000313" key="2">
    <source>
        <dbReference type="Proteomes" id="UP000015104"/>
    </source>
</evidence>
<name>T1KQF6_TETUR</name>
<dbReference type="EnsemblMetazoa" id="tetur17g03950.1">
    <property type="protein sequence ID" value="tetur17g03950.1"/>
    <property type="gene ID" value="tetur17g03950"/>
</dbReference>
<protein>
    <submittedName>
        <fullName evidence="1">Uncharacterized protein</fullName>
    </submittedName>
</protein>
<dbReference type="EMBL" id="CAEY01000349">
    <property type="status" value="NOT_ANNOTATED_CDS"/>
    <property type="molecule type" value="Genomic_DNA"/>
</dbReference>
<sequence>MNFCLEEPKFLVISGKHQILQCYFTFKSAINTKQQQNEDYCNHLDDYLLYPVYNVACHPSW</sequence>
<reference evidence="2" key="1">
    <citation type="submission" date="2011-08" db="EMBL/GenBank/DDBJ databases">
        <authorList>
            <person name="Rombauts S."/>
        </authorList>
    </citation>
    <scope>NUCLEOTIDE SEQUENCE</scope>
    <source>
        <strain evidence="2">London</strain>
    </source>
</reference>
<evidence type="ECO:0000313" key="1">
    <source>
        <dbReference type="EnsemblMetazoa" id="tetur17g03950.1"/>
    </source>
</evidence>
<proteinExistence type="predicted"/>
<dbReference type="Proteomes" id="UP000015104">
    <property type="component" value="Unassembled WGS sequence"/>
</dbReference>
<keyword evidence="2" id="KW-1185">Reference proteome</keyword>
<dbReference type="HOGENOM" id="CLU_2925551_0_0_1"/>
<dbReference type="AlphaFoldDB" id="T1KQF6"/>
<reference evidence="1" key="2">
    <citation type="submission" date="2015-06" db="UniProtKB">
        <authorList>
            <consortium name="EnsemblMetazoa"/>
        </authorList>
    </citation>
    <scope>IDENTIFICATION</scope>
</reference>
<accession>T1KQF6</accession>
<organism evidence="1 2">
    <name type="scientific">Tetranychus urticae</name>
    <name type="common">Two-spotted spider mite</name>
    <dbReference type="NCBI Taxonomy" id="32264"/>
    <lineage>
        <taxon>Eukaryota</taxon>
        <taxon>Metazoa</taxon>
        <taxon>Ecdysozoa</taxon>
        <taxon>Arthropoda</taxon>
        <taxon>Chelicerata</taxon>
        <taxon>Arachnida</taxon>
        <taxon>Acari</taxon>
        <taxon>Acariformes</taxon>
        <taxon>Trombidiformes</taxon>
        <taxon>Prostigmata</taxon>
        <taxon>Eleutherengona</taxon>
        <taxon>Raphignathae</taxon>
        <taxon>Tetranychoidea</taxon>
        <taxon>Tetranychidae</taxon>
        <taxon>Tetranychus</taxon>
    </lineage>
</organism>